<dbReference type="Proteomes" id="UP000038830">
    <property type="component" value="Unassembled WGS sequence"/>
</dbReference>
<dbReference type="Pfam" id="PF04157">
    <property type="entry name" value="EAP30"/>
    <property type="match status" value="1"/>
</dbReference>
<keyword evidence="4" id="KW-0863">Zinc-finger</keyword>
<dbReference type="Pfam" id="PF16988">
    <property type="entry name" value="Vps36-NZF-N"/>
    <property type="match status" value="1"/>
</dbReference>
<feature type="region of interest" description="Disordered" evidence="8">
    <location>
        <begin position="598"/>
        <end position="617"/>
    </location>
</feature>
<dbReference type="GO" id="GO:0043130">
    <property type="term" value="F:ubiquitin binding"/>
    <property type="evidence" value="ECO:0007669"/>
    <property type="project" value="UniProtKB-UniRule"/>
</dbReference>
<accession>A0A1E4S072</accession>
<evidence type="ECO:0000256" key="5">
    <source>
        <dbReference type="ARBA" id="ARBA00022833"/>
    </source>
</evidence>
<reference evidence="11 13" key="3">
    <citation type="journal article" date="2016" name="Proc. Natl. Acad. Sci. U.S.A.">
        <title>Comparative genomics of biotechnologically important yeasts.</title>
        <authorList>
            <person name="Riley R."/>
            <person name="Haridas S."/>
            <person name="Wolfe K.H."/>
            <person name="Lopes M.R."/>
            <person name="Hittinger C.T."/>
            <person name="Goeker M."/>
            <person name="Salamov A.A."/>
            <person name="Wisecaver J.H."/>
            <person name="Long T.M."/>
            <person name="Calvey C.H."/>
            <person name="Aerts A.L."/>
            <person name="Barry K.W."/>
            <person name="Choi C."/>
            <person name="Clum A."/>
            <person name="Coughlan A.Y."/>
            <person name="Deshpande S."/>
            <person name="Douglass A.P."/>
            <person name="Hanson S.J."/>
            <person name="Klenk H.-P."/>
            <person name="LaButti K.M."/>
            <person name="Lapidus A."/>
            <person name="Lindquist E.A."/>
            <person name="Lipzen A.M."/>
            <person name="Meier-Kolthoff J.P."/>
            <person name="Ohm R.A."/>
            <person name="Otillar R.P."/>
            <person name="Pangilinan J.L."/>
            <person name="Peng Y."/>
            <person name="Rokas A."/>
            <person name="Rosa C.A."/>
            <person name="Scheuner C."/>
            <person name="Sibirny A.A."/>
            <person name="Slot J.C."/>
            <person name="Stielow J.B."/>
            <person name="Sun H."/>
            <person name="Kurtzman C.P."/>
            <person name="Blackwell M."/>
            <person name="Grigoriev I.V."/>
            <person name="Jeffries T.W."/>
        </authorList>
    </citation>
    <scope>NUCLEOTIDE SEQUENCE [LARGE SCALE GENOMIC DNA]</scope>
    <source>
        <strain evidence="13">ATCC 18201 / CBS 1600 / BCRC 20928 / JCM 3617 / NBRC 0987 / NRRL Y-1542</strain>
        <strain evidence="11">NRRL Y-1542</strain>
    </source>
</reference>
<reference evidence="10" key="1">
    <citation type="submission" date="2014-12" db="EMBL/GenBank/DDBJ databases">
        <authorList>
            <person name="Jaenicke S."/>
        </authorList>
    </citation>
    <scope>NUCLEOTIDE SEQUENCE [LARGE SCALE GENOMIC DNA]</scope>
    <source>
        <strain evidence="10">CBS1600</strain>
    </source>
</reference>
<dbReference type="GO" id="GO:0008270">
    <property type="term" value="F:zinc ion binding"/>
    <property type="evidence" value="ECO:0007669"/>
    <property type="project" value="UniProtKB-KW"/>
</dbReference>
<dbReference type="InterPro" id="IPR036388">
    <property type="entry name" value="WH-like_DNA-bd_sf"/>
</dbReference>
<dbReference type="SUPFAM" id="SSF46785">
    <property type="entry name" value="Winged helix' DNA-binding domain"/>
    <property type="match status" value="1"/>
</dbReference>
<dbReference type="PROSITE" id="PS51495">
    <property type="entry name" value="GLUE"/>
    <property type="match status" value="1"/>
</dbReference>
<dbReference type="InterPro" id="IPR037855">
    <property type="entry name" value="Vps36"/>
</dbReference>
<evidence type="ECO:0000256" key="6">
    <source>
        <dbReference type="ARBA" id="ARBA00022927"/>
    </source>
</evidence>
<dbReference type="GO" id="GO:0000814">
    <property type="term" value="C:ESCRT II complex"/>
    <property type="evidence" value="ECO:0007669"/>
    <property type="project" value="UniProtKB-UniRule"/>
</dbReference>
<keyword evidence="7" id="KW-0963">Cytoplasm</keyword>
<feature type="domain" description="GLUE N-terminal" evidence="9">
    <location>
        <begin position="10"/>
        <end position="274"/>
    </location>
</feature>
<dbReference type="Proteomes" id="UP000094389">
    <property type="component" value="Unassembled WGS sequence"/>
</dbReference>
<dbReference type="InterPro" id="IPR021648">
    <property type="entry name" value="GLUE_dom"/>
</dbReference>
<gene>
    <name evidence="10" type="ORF">BN1211_2369</name>
    <name evidence="11" type="ORF">CYBJADRAFT_103029</name>
</gene>
<accession>A0A0H5CBX0</accession>
<dbReference type="InterPro" id="IPR011993">
    <property type="entry name" value="PH-like_dom_sf"/>
</dbReference>
<dbReference type="GO" id="GO:0032266">
    <property type="term" value="F:phosphatidylinositol-3-phosphate binding"/>
    <property type="evidence" value="ECO:0007669"/>
    <property type="project" value="UniProtKB-UniRule"/>
</dbReference>
<dbReference type="SUPFAM" id="SSF90209">
    <property type="entry name" value="Ran binding protein zinc finger-like"/>
    <property type="match status" value="2"/>
</dbReference>
<name>A0A0H5CBX0_CYBJN</name>
<dbReference type="AlphaFoldDB" id="A0A0H5CBX0"/>
<sequence length="629" mass="71907">MPQLSYWHSVEVSAGSRPTLREKEVDILVEDSVGLYQGKSKILKRQNGRAYLTSQRLIYIDNVSPKDMSLAVELSDVNSVEFTGKFLRSSPKITIFFKSFKPSRAKKRTTARQTTWICPICSFANTTSAYQNYQDGQFIPACETCGVKPDKEVIKNAIENSKKDVKEPQLQEQDSSRSKQIECPACTFLNHPSMRNCEVCGTVLPINKANESTTDEQEIFDDRIRIETEAHDGLDEVPIPFIKLSFHKGGDKVFFQRFEQALEKLQWEQLVSQGNVNKNVVKSQDQKVEIERPESRGVGLHRLAMMEESRTRKNEEIINSSLDDLHALLAKANEINSLIESFKRLQTGDARSQEKIIPTINQVTQSILRDPSKEDQQKLYLQEISRQISEFLITDKTLEQEGGIITLMDLYALYNRGRVGFNLISPDELYGACSYFEKLNLPLILKRINKVLVVQDHKFANHEQLISDIRKFIDIYGVADKFQFKYCNILRASEYFNWSLSITEEIFNSAIENGLLCVDQQISGKHYYLNEFLIAEEQERQIMMSPIVEPFLATESKDDIIPEMDIDALKLRIHQQKLAIEESTNSYECLPTFPNVPSQKLDTDSGVDSPKQATAMKSKTLSELEGLQF</sequence>
<keyword evidence="7" id="KW-0967">Endosome</keyword>
<comment type="function">
    <text evidence="7">Component of the ESCRT-II complex (endosomal sorting complex required for transport II), which is required for multivesicular body (MVB) formation and sorting of endosomal cargo proteins into MVBs.</text>
</comment>
<evidence type="ECO:0000313" key="11">
    <source>
        <dbReference type="EMBL" id="ODV72886.1"/>
    </source>
</evidence>
<evidence type="ECO:0000256" key="3">
    <source>
        <dbReference type="ARBA" id="ARBA00022723"/>
    </source>
</evidence>
<dbReference type="SMART" id="SM00547">
    <property type="entry name" value="ZnF_RBZ"/>
    <property type="match status" value="2"/>
</dbReference>
<evidence type="ECO:0000256" key="8">
    <source>
        <dbReference type="SAM" id="MobiDB-lite"/>
    </source>
</evidence>
<dbReference type="InterPro" id="IPR040608">
    <property type="entry name" value="Snf8/Vps36"/>
</dbReference>
<reference evidence="12" key="2">
    <citation type="journal article" date="2015" name="J. Biotechnol.">
        <title>The structure of the Cyberlindnera jadinii genome and its relation to Candida utilis analyzed by the occurrence of single nucleotide polymorphisms.</title>
        <authorList>
            <person name="Rupp O."/>
            <person name="Brinkrolf K."/>
            <person name="Buerth C."/>
            <person name="Kunigo M."/>
            <person name="Schneider J."/>
            <person name="Jaenicke S."/>
            <person name="Goesmann A."/>
            <person name="Puehler A."/>
            <person name="Jaeger K.-E."/>
            <person name="Ernst J.F."/>
        </authorList>
    </citation>
    <scope>NUCLEOTIDE SEQUENCE [LARGE SCALE GENOMIC DNA]</scope>
    <source>
        <strain evidence="12">ATCC 18201 / CBS 1600 / BCRC 20928 / JCM 3617 / NBRC 0987 / NRRL Y-1542</strain>
    </source>
</reference>
<dbReference type="InterPro" id="IPR036443">
    <property type="entry name" value="Znf_RanBP2_sf"/>
</dbReference>
<proteinExistence type="inferred from homology"/>
<dbReference type="Pfam" id="PF11605">
    <property type="entry name" value="Vps36_ESCRT-II"/>
    <property type="match status" value="1"/>
</dbReference>
<dbReference type="EMBL" id="KV453933">
    <property type="protein sequence ID" value="ODV72886.1"/>
    <property type="molecule type" value="Genomic_DNA"/>
</dbReference>
<comment type="similarity">
    <text evidence="1 7">Belongs to the VPS36 family.</text>
</comment>
<dbReference type="InterPro" id="IPR031558">
    <property type="entry name" value="Vps36-NZF-N"/>
</dbReference>
<evidence type="ECO:0000256" key="2">
    <source>
        <dbReference type="ARBA" id="ARBA00022448"/>
    </source>
</evidence>
<comment type="subcellular location">
    <subcellularLocation>
        <location evidence="7">Cytoplasm</location>
    </subcellularLocation>
    <subcellularLocation>
        <location evidence="7">Endosome</location>
    </subcellularLocation>
</comment>
<keyword evidence="2 7" id="KW-0813">Transport</keyword>
<dbReference type="PANTHER" id="PTHR13128:SF12">
    <property type="entry name" value="VACUOLAR PROTEIN-SORTING-ASSOCIATED PROTEIN 36"/>
    <property type="match status" value="1"/>
</dbReference>
<dbReference type="PANTHER" id="PTHR13128">
    <property type="entry name" value="VACUOLAR PROTEIN-SORTING-ASSOCIATED PROTEIN 36"/>
    <property type="match status" value="1"/>
</dbReference>
<keyword evidence="6 7" id="KW-0653">Protein transport</keyword>
<evidence type="ECO:0000313" key="10">
    <source>
        <dbReference type="EMBL" id="CEP22099.1"/>
    </source>
</evidence>
<organism evidence="10 12">
    <name type="scientific">Cyberlindnera jadinii (strain ATCC 18201 / CBS 1600 / BCRC 20928 / JCM 3617 / NBRC 0987 / NRRL Y-1542)</name>
    <name type="common">Torula yeast</name>
    <name type="synonym">Candida utilis</name>
    <dbReference type="NCBI Taxonomy" id="983966"/>
    <lineage>
        <taxon>Eukaryota</taxon>
        <taxon>Fungi</taxon>
        <taxon>Dikarya</taxon>
        <taxon>Ascomycota</taxon>
        <taxon>Saccharomycotina</taxon>
        <taxon>Saccharomycetes</taxon>
        <taxon>Phaffomycetales</taxon>
        <taxon>Phaffomycetaceae</taxon>
        <taxon>Cyberlindnera</taxon>
    </lineage>
</organism>
<evidence type="ECO:0000256" key="1">
    <source>
        <dbReference type="ARBA" id="ARBA00009697"/>
    </source>
</evidence>
<evidence type="ECO:0000313" key="13">
    <source>
        <dbReference type="Proteomes" id="UP000094389"/>
    </source>
</evidence>
<evidence type="ECO:0000313" key="12">
    <source>
        <dbReference type="Proteomes" id="UP000038830"/>
    </source>
</evidence>
<evidence type="ECO:0000259" key="9">
    <source>
        <dbReference type="PROSITE" id="PS51495"/>
    </source>
</evidence>
<dbReference type="EMBL" id="CDQK01000003">
    <property type="protein sequence ID" value="CEP22099.1"/>
    <property type="molecule type" value="Genomic_DNA"/>
</dbReference>
<protein>
    <recommendedName>
        <fullName evidence="7">Vacuolar protein-sorting-associated protein 36</fullName>
    </recommendedName>
    <alternativeName>
        <fullName evidence="7">ESCRT-II complex subunit VPS36</fullName>
    </alternativeName>
</protein>
<dbReference type="CDD" id="cd13227">
    <property type="entry name" value="PH-GRAM-like_Vps36"/>
    <property type="match status" value="1"/>
</dbReference>
<dbReference type="Gene3D" id="2.30.30.380">
    <property type="entry name" value="Zn-finger domain of Sec23/24"/>
    <property type="match status" value="1"/>
</dbReference>
<keyword evidence="13" id="KW-1185">Reference proteome</keyword>
<dbReference type="STRING" id="983966.A0A0H5CBX0"/>
<dbReference type="GO" id="GO:0043328">
    <property type="term" value="P:protein transport to vacuole involved in ubiquitin-dependent protein catabolic process via the multivesicular body sorting pathway"/>
    <property type="evidence" value="ECO:0007669"/>
    <property type="project" value="UniProtKB-UniRule"/>
</dbReference>
<evidence type="ECO:0000256" key="7">
    <source>
        <dbReference type="RuleBase" id="RU367095"/>
    </source>
</evidence>
<dbReference type="SUPFAM" id="SSF50729">
    <property type="entry name" value="PH domain-like"/>
    <property type="match status" value="1"/>
</dbReference>
<dbReference type="GO" id="GO:0031902">
    <property type="term" value="C:late endosome membrane"/>
    <property type="evidence" value="ECO:0007669"/>
    <property type="project" value="UniProtKB-UniRule"/>
</dbReference>
<dbReference type="OMA" id="RVCYVDH"/>
<dbReference type="Gene3D" id="2.30.29.30">
    <property type="entry name" value="Pleckstrin-homology domain (PH domain)/Phosphotyrosine-binding domain (PTB)"/>
    <property type="match status" value="1"/>
</dbReference>
<dbReference type="InterPro" id="IPR001876">
    <property type="entry name" value="Znf_RanBP2"/>
</dbReference>
<dbReference type="Gene3D" id="1.10.10.10">
    <property type="entry name" value="Winged helix-like DNA-binding domain superfamily/Winged helix DNA-binding domain"/>
    <property type="match status" value="2"/>
</dbReference>
<keyword evidence="3" id="KW-0479">Metal-binding</keyword>
<evidence type="ECO:0000256" key="4">
    <source>
        <dbReference type="ARBA" id="ARBA00022771"/>
    </source>
</evidence>
<comment type="subunit">
    <text evidence="7">Component of the endosomal sorting complex required for transport II (ESCRT-II).</text>
</comment>
<dbReference type="OrthoDB" id="271448at2759"/>
<dbReference type="InterPro" id="IPR036390">
    <property type="entry name" value="WH_DNA-bd_sf"/>
</dbReference>
<keyword evidence="5" id="KW-0862">Zinc</keyword>